<dbReference type="RefSeq" id="WP_101835227.1">
    <property type="nucleotide sequence ID" value="NZ_PJZK01000013.1"/>
</dbReference>
<comment type="caution">
    <text evidence="1">The sequence shown here is derived from an EMBL/GenBank/DDBJ whole genome shotgun (WGS) entry which is preliminary data.</text>
</comment>
<proteinExistence type="predicted"/>
<organism evidence="1 2">
    <name type="scientific">Chimaeribacter arupi</name>
    <dbReference type="NCBI Taxonomy" id="2060066"/>
    <lineage>
        <taxon>Bacteria</taxon>
        <taxon>Pseudomonadati</taxon>
        <taxon>Pseudomonadota</taxon>
        <taxon>Gammaproteobacteria</taxon>
        <taxon>Enterobacterales</taxon>
        <taxon>Yersiniaceae</taxon>
        <taxon>Chimaeribacter</taxon>
    </lineage>
</organism>
<reference evidence="1 2" key="1">
    <citation type="submission" date="2017-12" db="EMBL/GenBank/DDBJ databases">
        <title>Characterization of six clinical isolates of Enterochimera gen. nov., a novel genus of the Yersiniaciae family and the three species Enterochimera arupensis sp. nov., Enterochimera coloradensis sp. nov, and Enterochimera californica sp. nov.</title>
        <authorList>
            <person name="Rossi A."/>
            <person name="Fisher M."/>
        </authorList>
    </citation>
    <scope>NUCLEOTIDE SEQUENCE [LARGE SCALE GENOMIC DNA]</scope>
    <source>
        <strain evidence="1 2">2016Iso1</strain>
    </source>
</reference>
<gene>
    <name evidence="1" type="ORF">CYR34_13330</name>
</gene>
<dbReference type="OrthoDB" id="6504530at2"/>
<protein>
    <submittedName>
        <fullName evidence="1">Uncharacterized protein</fullName>
    </submittedName>
</protein>
<keyword evidence="2" id="KW-1185">Reference proteome</keyword>
<dbReference type="Proteomes" id="UP000234626">
    <property type="component" value="Unassembled WGS sequence"/>
</dbReference>
<dbReference type="EMBL" id="PJZK01000013">
    <property type="protein sequence ID" value="PLR48011.1"/>
    <property type="molecule type" value="Genomic_DNA"/>
</dbReference>
<evidence type="ECO:0000313" key="1">
    <source>
        <dbReference type="EMBL" id="PLR48011.1"/>
    </source>
</evidence>
<evidence type="ECO:0000313" key="2">
    <source>
        <dbReference type="Proteomes" id="UP000234626"/>
    </source>
</evidence>
<name>A0A2N5ELE0_9GAMM</name>
<sequence length="179" mass="19721">MKKILPLALILSFNVFSSEKGKENTSPIIAASQLAERVRQQGAHKVLHDMFYYDVNADSGEWNYILNHLTNGNSDWLNVIPLLADAGAEGMNIDISQALALALVKNTDGVLAILDDRIIPISTNEVCSLPLYNMTISEENEYVVKAIQALYKSNSVQAQKCLQELITTVGQSDPSWVVD</sequence>
<dbReference type="AlphaFoldDB" id="A0A2N5ELE0"/>
<accession>A0A2N5ELE0</accession>